<accession>A0A0S4IRT0</accession>
<feature type="transmembrane region" description="Helical" evidence="1">
    <location>
        <begin position="356"/>
        <end position="378"/>
    </location>
</feature>
<feature type="transmembrane region" description="Helical" evidence="1">
    <location>
        <begin position="100"/>
        <end position="120"/>
    </location>
</feature>
<dbReference type="SUPFAM" id="SSF56219">
    <property type="entry name" value="DNase I-like"/>
    <property type="match status" value="1"/>
</dbReference>
<dbReference type="GO" id="GO:0005783">
    <property type="term" value="C:endoplasmic reticulum"/>
    <property type="evidence" value="ECO:0007669"/>
    <property type="project" value="TreeGrafter"/>
</dbReference>
<reference evidence="5" key="1">
    <citation type="submission" date="2015-09" db="EMBL/GenBank/DDBJ databases">
        <authorList>
            <consortium name="Pathogen Informatics"/>
        </authorList>
    </citation>
    <scope>NUCLEOTIDE SEQUENCE [LARGE SCALE GENOMIC DNA]</scope>
    <source>
        <strain evidence="5">Lake Konstanz</strain>
    </source>
</reference>
<dbReference type="Pfam" id="PF23021">
    <property type="entry name" value="6TM_2nd_PGAP2IP"/>
    <property type="match status" value="1"/>
</dbReference>
<feature type="transmembrane region" description="Helical" evidence="1">
    <location>
        <begin position="218"/>
        <end position="237"/>
    </location>
</feature>
<keyword evidence="1" id="KW-0472">Membrane</keyword>
<feature type="transmembrane region" description="Helical" evidence="1">
    <location>
        <begin position="38"/>
        <end position="56"/>
    </location>
</feature>
<sequence length="860" mass="96420">MPMVAMEFTWEVALLFGVAAPALAYIPKLRSFLQSRRFFGAHGYVLFYITAILSLFCFDVTHNPGRRIWTTSIGGISILLATFTRYLHTPSLELLEGERARINYALPLGFAVSMIIRVMFVSADPLYTNAIYNAFLGIVFGLWCAWIQFRRSAYAPAPVSTPSVEDGKTPAGTNAPAFSPVVLGIAFGNCLSLSLIMVSSSGFIPRLLGLDPWPSGGLVILAFLLGLYLSSTVVPTFRNSRGGNILSTIAQAPVLVALFVVGFLVMYLGTRQSNRSFEKPHAHYPINWETPREHVKLSDWTTEEDFRGSPELALLGGCAIVFALGTVWPQLMDLLFTFLRCKQPKANVRWFKSMELTYGVIVAIHLLMQVYVVCHPFVPLGWILRDRLDFTLIVAILGTLVPTLVAARAASQALTATDTSEASVLKFRTPPVKTLVMVLGLFLCCIFGRIIGTPDSHSVAPQLTTLHDKLSDVLSVSKELQDFELQLNKFDEPRLSEAFRKFSIASIEEKRDAFKRNVEHKMGSDVLHAAEQTTPFSAMIWTVHFAIDNFNVDGLSRMVDLIKETKAGVIGLPIPHGRPIKETKAGVIGLLESDSVRVHTGNRDLVEYIAYHLGYDYTDYGPTAFDGTFGCALITKYPILYSRRYVLPSPLGELACLIHAKLDLFGVETNVYVGHWGNTQHWADGVLQSEFLGELVQRNPGPSVFLGYLVTKPQLGNYNYYASASEPGKFRDTALQLYKQRPWRRLTNLGGYVEQVSAEDQQLAEVDQQYHRPPEGADARYFYFEDTQRYSTAHPRWEFVDRYCQYILYKTGLPQDEKPEHAGQLQPYHFELVDWWRVLDIHELSDTEIQVVQLALRAGH</sequence>
<evidence type="ECO:0000259" key="2">
    <source>
        <dbReference type="Pfam" id="PF23021"/>
    </source>
</evidence>
<dbReference type="InterPro" id="IPR036691">
    <property type="entry name" value="Endo/exonu/phosph_ase_sf"/>
</dbReference>
<evidence type="ECO:0000313" key="5">
    <source>
        <dbReference type="Proteomes" id="UP000051952"/>
    </source>
</evidence>
<feature type="non-terminal residue" evidence="4">
    <location>
        <position position="860"/>
    </location>
</feature>
<dbReference type="Gene3D" id="3.60.10.10">
    <property type="entry name" value="Endonuclease/exonuclease/phosphatase"/>
    <property type="match status" value="1"/>
</dbReference>
<dbReference type="AlphaFoldDB" id="A0A0S4IRT0"/>
<feature type="transmembrane region" description="Helical" evidence="1">
    <location>
        <begin position="177"/>
        <end position="198"/>
    </location>
</feature>
<dbReference type="Proteomes" id="UP000051952">
    <property type="component" value="Unassembled WGS sequence"/>
</dbReference>
<dbReference type="EMBL" id="CYKH01000513">
    <property type="protein sequence ID" value="CUG03829.1"/>
    <property type="molecule type" value="Genomic_DNA"/>
</dbReference>
<proteinExistence type="predicted"/>
<feature type="domain" description="PGAP2IP C-terminal nuclease-like" evidence="3">
    <location>
        <begin position="580"/>
        <end position="725"/>
    </location>
</feature>
<dbReference type="PANTHER" id="PTHR14859:SF1">
    <property type="entry name" value="PGAP2-INTERACTING PROTEIN"/>
    <property type="match status" value="1"/>
</dbReference>
<feature type="transmembrane region" description="Helical" evidence="1">
    <location>
        <begin position="390"/>
        <end position="411"/>
    </location>
</feature>
<name>A0A0S4IRT0_BODSA</name>
<dbReference type="OrthoDB" id="68581at2759"/>
<organism evidence="4 5">
    <name type="scientific">Bodo saltans</name>
    <name type="common">Flagellated protozoan</name>
    <dbReference type="NCBI Taxonomy" id="75058"/>
    <lineage>
        <taxon>Eukaryota</taxon>
        <taxon>Discoba</taxon>
        <taxon>Euglenozoa</taxon>
        <taxon>Kinetoplastea</taxon>
        <taxon>Metakinetoplastina</taxon>
        <taxon>Eubodonida</taxon>
        <taxon>Bodonidae</taxon>
        <taxon>Bodo</taxon>
    </lineage>
</organism>
<evidence type="ECO:0000256" key="1">
    <source>
        <dbReference type="SAM" id="Phobius"/>
    </source>
</evidence>
<feature type="transmembrane region" description="Helical" evidence="1">
    <location>
        <begin position="6"/>
        <end position="26"/>
    </location>
</feature>
<feature type="domain" description="PGAP2IP second transmembrane" evidence="2">
    <location>
        <begin position="313"/>
        <end position="405"/>
    </location>
</feature>
<feature type="transmembrane region" description="Helical" evidence="1">
    <location>
        <begin position="312"/>
        <end position="336"/>
    </location>
</feature>
<dbReference type="Pfam" id="PF23226">
    <property type="entry name" value="Exo_endo_phos_PGAP2IP"/>
    <property type="match status" value="1"/>
</dbReference>
<protein>
    <submittedName>
        <fullName evidence="4">Membrane-associated protein, putative</fullName>
    </submittedName>
</protein>
<keyword evidence="1" id="KW-1133">Transmembrane helix</keyword>
<dbReference type="VEuPathDB" id="TriTrypDB:BSAL_70260"/>
<gene>
    <name evidence="4" type="ORF">BSAL_70260</name>
</gene>
<feature type="transmembrane region" description="Helical" evidence="1">
    <location>
        <begin position="432"/>
        <end position="452"/>
    </location>
</feature>
<dbReference type="InterPro" id="IPR053911">
    <property type="entry name" value="PGAP2IP_TM_2nd"/>
</dbReference>
<feature type="transmembrane region" description="Helical" evidence="1">
    <location>
        <begin position="249"/>
        <end position="269"/>
    </location>
</feature>
<dbReference type="InterPro" id="IPR057315">
    <property type="entry name" value="Exo_endo_phos_PGAP2IP_C"/>
</dbReference>
<dbReference type="GO" id="GO:0006506">
    <property type="term" value="P:GPI anchor biosynthetic process"/>
    <property type="evidence" value="ECO:0007669"/>
    <property type="project" value="TreeGrafter"/>
</dbReference>
<dbReference type="InterPro" id="IPR051916">
    <property type="entry name" value="GPI-anchor_lipid_remodeler"/>
</dbReference>
<evidence type="ECO:0000259" key="3">
    <source>
        <dbReference type="Pfam" id="PF23226"/>
    </source>
</evidence>
<feature type="transmembrane region" description="Helical" evidence="1">
    <location>
        <begin position="68"/>
        <end position="88"/>
    </location>
</feature>
<evidence type="ECO:0000313" key="4">
    <source>
        <dbReference type="EMBL" id="CUG03829.1"/>
    </source>
</evidence>
<feature type="transmembrane region" description="Helical" evidence="1">
    <location>
        <begin position="126"/>
        <end position="146"/>
    </location>
</feature>
<dbReference type="GO" id="GO:0016020">
    <property type="term" value="C:membrane"/>
    <property type="evidence" value="ECO:0007669"/>
    <property type="project" value="GOC"/>
</dbReference>
<keyword evidence="1" id="KW-0812">Transmembrane</keyword>
<keyword evidence="5" id="KW-1185">Reference proteome</keyword>
<dbReference type="PANTHER" id="PTHR14859">
    <property type="entry name" value="CALCOFLUOR WHITE HYPERSENSITIVE PROTEIN PRECURSOR"/>
    <property type="match status" value="1"/>
</dbReference>